<dbReference type="NCBIfam" id="TIGR03476">
    <property type="entry name" value="HpnL"/>
    <property type="match status" value="1"/>
</dbReference>
<feature type="transmembrane region" description="Helical" evidence="6">
    <location>
        <begin position="147"/>
        <end position="164"/>
    </location>
</feature>
<accession>A0A1Z3HSB2</accession>
<evidence type="ECO:0000256" key="1">
    <source>
        <dbReference type="ARBA" id="ARBA00004651"/>
    </source>
</evidence>
<dbReference type="AlphaFoldDB" id="A0A1Z3HSB2"/>
<dbReference type="NCBIfam" id="TIGR00374">
    <property type="entry name" value="flippase-like domain"/>
    <property type="match status" value="1"/>
</dbReference>
<evidence type="ECO:0000256" key="2">
    <source>
        <dbReference type="ARBA" id="ARBA00022475"/>
    </source>
</evidence>
<evidence type="ECO:0000313" key="7">
    <source>
        <dbReference type="EMBL" id="ASC73201.1"/>
    </source>
</evidence>
<keyword evidence="2" id="KW-1003">Cell membrane</keyword>
<evidence type="ECO:0000313" key="8">
    <source>
        <dbReference type="Proteomes" id="UP000191901"/>
    </source>
</evidence>
<keyword evidence="5 6" id="KW-0472">Membrane</keyword>
<dbReference type="PANTHER" id="PTHR39087:SF2">
    <property type="entry name" value="UPF0104 MEMBRANE PROTEIN MJ1595"/>
    <property type="match status" value="1"/>
</dbReference>
<organism evidence="7 8">
    <name type="scientific">Halomicronema hongdechloris C2206</name>
    <dbReference type="NCBI Taxonomy" id="1641165"/>
    <lineage>
        <taxon>Bacteria</taxon>
        <taxon>Bacillati</taxon>
        <taxon>Cyanobacteriota</taxon>
        <taxon>Cyanophyceae</taxon>
        <taxon>Nodosilineales</taxon>
        <taxon>Nodosilineaceae</taxon>
        <taxon>Halomicronema</taxon>
    </lineage>
</organism>
<comment type="subcellular location">
    <subcellularLocation>
        <location evidence="1">Cell membrane</location>
        <topology evidence="1">Multi-pass membrane protein</topology>
    </subcellularLocation>
</comment>
<dbReference type="KEGG" id="hhg:XM38_041630"/>
<protein>
    <recommendedName>
        <fullName evidence="9">TIGR00374 family protein</fullName>
    </recommendedName>
</protein>
<dbReference type="RefSeq" id="WP_080813875.1">
    <property type="nucleotide sequence ID" value="NZ_CP021983.2"/>
</dbReference>
<keyword evidence="8" id="KW-1185">Reference proteome</keyword>
<reference evidence="7 8" key="1">
    <citation type="journal article" date="2016" name="Biochim. Biophys. Acta">
        <title>Characterization of red-shifted phycobilisomes isolated from the chlorophyll f-containing cyanobacterium Halomicronema hongdechloris.</title>
        <authorList>
            <person name="Li Y."/>
            <person name="Lin Y."/>
            <person name="Garvey C.J."/>
            <person name="Birch D."/>
            <person name="Corkery R.W."/>
            <person name="Loughlin P.C."/>
            <person name="Scheer H."/>
            <person name="Willows R.D."/>
            <person name="Chen M."/>
        </authorList>
    </citation>
    <scope>NUCLEOTIDE SEQUENCE [LARGE SCALE GENOMIC DNA]</scope>
    <source>
        <strain evidence="7 8">C2206</strain>
    </source>
</reference>
<proteinExistence type="predicted"/>
<dbReference type="InterPro" id="IPR022791">
    <property type="entry name" value="L-PG_synthase/AglD"/>
</dbReference>
<evidence type="ECO:0000256" key="6">
    <source>
        <dbReference type="SAM" id="Phobius"/>
    </source>
</evidence>
<evidence type="ECO:0000256" key="3">
    <source>
        <dbReference type="ARBA" id="ARBA00022692"/>
    </source>
</evidence>
<name>A0A1Z3HSB2_9CYAN</name>
<dbReference type="EMBL" id="CP021983">
    <property type="protein sequence ID" value="ASC73201.1"/>
    <property type="molecule type" value="Genomic_DNA"/>
</dbReference>
<evidence type="ECO:0000256" key="4">
    <source>
        <dbReference type="ARBA" id="ARBA00022989"/>
    </source>
</evidence>
<dbReference type="Proteomes" id="UP000191901">
    <property type="component" value="Chromosome"/>
</dbReference>
<dbReference type="STRING" id="1641165.XM38_25735"/>
<feature type="transmembrane region" description="Helical" evidence="6">
    <location>
        <begin position="6"/>
        <end position="25"/>
    </location>
</feature>
<dbReference type="Pfam" id="PF03706">
    <property type="entry name" value="LPG_synthase_TM"/>
    <property type="match status" value="1"/>
</dbReference>
<gene>
    <name evidence="7" type="ORF">XM38_041630</name>
</gene>
<feature type="transmembrane region" description="Helical" evidence="6">
    <location>
        <begin position="72"/>
        <end position="96"/>
    </location>
</feature>
<keyword evidence="3 6" id="KW-0812">Transmembrane</keyword>
<sequence length="326" mass="35593">MKRLSILGLLMGVALLSGLILWQGLETLEQLFSQAGPSLWLLPLFYLLPYGCAALSWHALFAPKAHPPWSLLLYGTWISLAINWLLPVGQIGGELARIRLLRRRRHGVGPTVASVVADQTLQIFTLALYSLLAMLLLTSLTQQRWDLSIVITGLVIAAVSWGVYRLQRGGLFQRFARVAQRFVAASPDRLQQAGAAIDTALAALYGRRRRLLQATAWRVGFRLLSAAEVWLAVWCLGHHLSPLEAVIIEGLAQGIRSAAFVIPGGLGAQEGGDRAGGICLGVTAQVALALSLCKRFRELVLGMPGLLVWQWQEGWQLLTGNSSKQP</sequence>
<dbReference type="OrthoDB" id="594003at2"/>
<evidence type="ECO:0000256" key="5">
    <source>
        <dbReference type="ARBA" id="ARBA00023136"/>
    </source>
</evidence>
<dbReference type="GO" id="GO:0005886">
    <property type="term" value="C:plasma membrane"/>
    <property type="evidence" value="ECO:0007669"/>
    <property type="project" value="UniProtKB-SubCell"/>
</dbReference>
<feature type="transmembrane region" description="Helical" evidence="6">
    <location>
        <begin position="37"/>
        <end position="60"/>
    </location>
</feature>
<feature type="transmembrane region" description="Helical" evidence="6">
    <location>
        <begin position="123"/>
        <end position="141"/>
    </location>
</feature>
<dbReference type="PANTHER" id="PTHR39087">
    <property type="entry name" value="UPF0104 MEMBRANE PROTEIN MJ1595"/>
    <property type="match status" value="1"/>
</dbReference>
<evidence type="ECO:0008006" key="9">
    <source>
        <dbReference type="Google" id="ProtNLM"/>
    </source>
</evidence>
<keyword evidence="4 6" id="KW-1133">Transmembrane helix</keyword>